<gene>
    <name evidence="1" type="ORF">NCTC13316_01877</name>
</gene>
<sequence length="124" mass="14358">MKSQIASGLIYFDLAIFADNVEIANAIITRYAKLTNNTKLKPLQIDFSNNEPFIQFYHLNCLPPIMCRFSAPAYITLIDLQKEKYIQFIKEEIKNLKIIGVIKFLELFIDIELTGEVLKQSFVH</sequence>
<dbReference type="Proteomes" id="UP000254794">
    <property type="component" value="Unassembled WGS sequence"/>
</dbReference>
<dbReference type="AlphaFoldDB" id="A0A378JNJ8"/>
<keyword evidence="2" id="KW-1185">Reference proteome</keyword>
<reference evidence="1 2" key="1">
    <citation type="submission" date="2018-06" db="EMBL/GenBank/DDBJ databases">
        <authorList>
            <consortium name="Pathogen Informatics"/>
            <person name="Doyle S."/>
        </authorList>
    </citation>
    <scope>NUCLEOTIDE SEQUENCE [LARGE SCALE GENOMIC DNA]</scope>
    <source>
        <strain evidence="1 2">NCTC13316</strain>
    </source>
</reference>
<dbReference type="RefSeq" id="WP_115331393.1">
    <property type="nucleotide sequence ID" value="NZ_CAAAHP010000002.1"/>
</dbReference>
<accession>A0A378JNJ8</accession>
<name>A0A378JNJ8_9GAMM</name>
<protein>
    <submittedName>
        <fullName evidence="1">Uncharacterized protein</fullName>
    </submittedName>
</protein>
<dbReference type="EMBL" id="UGOD01000001">
    <property type="protein sequence ID" value="STX51779.1"/>
    <property type="molecule type" value="Genomic_DNA"/>
</dbReference>
<evidence type="ECO:0000313" key="1">
    <source>
        <dbReference type="EMBL" id="STX51779.1"/>
    </source>
</evidence>
<proteinExistence type="predicted"/>
<organism evidence="1 2">
    <name type="scientific">Legionella busanensis</name>
    <dbReference type="NCBI Taxonomy" id="190655"/>
    <lineage>
        <taxon>Bacteria</taxon>
        <taxon>Pseudomonadati</taxon>
        <taxon>Pseudomonadota</taxon>
        <taxon>Gammaproteobacteria</taxon>
        <taxon>Legionellales</taxon>
        <taxon>Legionellaceae</taxon>
        <taxon>Legionella</taxon>
    </lineage>
</organism>
<evidence type="ECO:0000313" key="2">
    <source>
        <dbReference type="Proteomes" id="UP000254794"/>
    </source>
</evidence>